<proteinExistence type="predicted"/>
<dbReference type="Gramene" id="OMERI07G08780.1">
    <property type="protein sequence ID" value="OMERI07G08780.1"/>
    <property type="gene ID" value="OMERI07G08780"/>
</dbReference>
<dbReference type="GO" id="GO:0048544">
    <property type="term" value="P:recognition of pollen"/>
    <property type="evidence" value="ECO:0007669"/>
    <property type="project" value="InterPro"/>
</dbReference>
<evidence type="ECO:0000313" key="6">
    <source>
        <dbReference type="EnsemblPlants" id="OMERI07G08780.1"/>
    </source>
</evidence>
<evidence type="ECO:0000256" key="3">
    <source>
        <dbReference type="SAM" id="MobiDB-lite"/>
    </source>
</evidence>
<feature type="domain" description="Apple" evidence="5">
    <location>
        <begin position="70"/>
        <end position="117"/>
    </location>
</feature>
<dbReference type="InterPro" id="IPR003609">
    <property type="entry name" value="Pan_app"/>
</dbReference>
<feature type="compositionally biased region" description="Low complexity" evidence="3">
    <location>
        <begin position="205"/>
        <end position="222"/>
    </location>
</feature>
<dbReference type="STRING" id="40149.A0A0E0EA66"/>
<dbReference type="EnsemblPlants" id="OMERI07G08780.1">
    <property type="protein sequence ID" value="OMERI07G08780.1"/>
    <property type="gene ID" value="OMERI07G08780"/>
</dbReference>
<dbReference type="InterPro" id="IPR000858">
    <property type="entry name" value="S_locus_glycoprot_dom"/>
</dbReference>
<dbReference type="HOGENOM" id="CLU_977887_0_0_1"/>
<evidence type="ECO:0000313" key="7">
    <source>
        <dbReference type="Proteomes" id="UP000008021"/>
    </source>
</evidence>
<evidence type="ECO:0000259" key="5">
    <source>
        <dbReference type="Pfam" id="PF08276"/>
    </source>
</evidence>
<dbReference type="AlphaFoldDB" id="A0A0E0EA66"/>
<evidence type="ECO:0000259" key="4">
    <source>
        <dbReference type="Pfam" id="PF00954"/>
    </source>
</evidence>
<sequence length="285" mass="28487">MTSFGNFQLLGWDKSSLEWITFSSFPTHQCTTYGYCGPNGYCDITTGAAAAAATCKCLLLPPATPREPAGGDGFLALPRMKVPDKFSTLAGNMTFDECAARCAMNCSCEAYAHADLSSSSARGDFTSICSPEAGDRASAAAAAVASRGQSGGGGGGGSCGGGAAGDEGDADNAGIGGCMRTEDAGHAECEHGGEEDANGGGGGEEVSAAAKEASTASQGVRGRTARGGGWWAAVRDEEADDAVELIGGRGDDAVPLHSAPLSLCPELTAVPTTLFPSTPPSLSLP</sequence>
<dbReference type="CDD" id="cd01098">
    <property type="entry name" value="PAN_AP_plant"/>
    <property type="match status" value="1"/>
</dbReference>
<name>A0A0E0EA66_9ORYZ</name>
<dbReference type="Proteomes" id="UP000008021">
    <property type="component" value="Chromosome 7"/>
</dbReference>
<keyword evidence="1" id="KW-0732">Signal</keyword>
<reference evidence="6" key="1">
    <citation type="submission" date="2015-04" db="UniProtKB">
        <authorList>
            <consortium name="EnsemblPlants"/>
        </authorList>
    </citation>
    <scope>IDENTIFICATION</scope>
</reference>
<feature type="region of interest" description="Disordered" evidence="3">
    <location>
        <begin position="186"/>
        <end position="228"/>
    </location>
</feature>
<dbReference type="Pfam" id="PF00954">
    <property type="entry name" value="S_locus_glycop"/>
    <property type="match status" value="1"/>
</dbReference>
<protein>
    <recommendedName>
        <fullName evidence="8">Apple domain-containing protein</fullName>
    </recommendedName>
</protein>
<evidence type="ECO:0000256" key="1">
    <source>
        <dbReference type="ARBA" id="ARBA00022729"/>
    </source>
</evidence>
<reference evidence="6" key="2">
    <citation type="submission" date="2018-05" db="EMBL/GenBank/DDBJ databases">
        <title>OmerRS3 (Oryza meridionalis Reference Sequence Version 3).</title>
        <authorList>
            <person name="Zhang J."/>
            <person name="Kudrna D."/>
            <person name="Lee S."/>
            <person name="Talag J."/>
            <person name="Welchert J."/>
            <person name="Wing R.A."/>
        </authorList>
    </citation>
    <scope>NUCLEOTIDE SEQUENCE [LARGE SCALE GENOMIC DNA]</scope>
    <source>
        <strain evidence="6">cv. OR44</strain>
    </source>
</reference>
<organism evidence="6">
    <name type="scientific">Oryza meridionalis</name>
    <dbReference type="NCBI Taxonomy" id="40149"/>
    <lineage>
        <taxon>Eukaryota</taxon>
        <taxon>Viridiplantae</taxon>
        <taxon>Streptophyta</taxon>
        <taxon>Embryophyta</taxon>
        <taxon>Tracheophyta</taxon>
        <taxon>Spermatophyta</taxon>
        <taxon>Magnoliopsida</taxon>
        <taxon>Liliopsida</taxon>
        <taxon>Poales</taxon>
        <taxon>Poaceae</taxon>
        <taxon>BOP clade</taxon>
        <taxon>Oryzoideae</taxon>
        <taxon>Oryzeae</taxon>
        <taxon>Oryzinae</taxon>
        <taxon>Oryza</taxon>
    </lineage>
</organism>
<evidence type="ECO:0000256" key="2">
    <source>
        <dbReference type="ARBA" id="ARBA00023157"/>
    </source>
</evidence>
<dbReference type="PANTHER" id="PTHR32444:SF118">
    <property type="entry name" value="OS09G0551150 PROTEIN"/>
    <property type="match status" value="1"/>
</dbReference>
<dbReference type="PANTHER" id="PTHR32444">
    <property type="entry name" value="BULB-TYPE LECTIN DOMAIN-CONTAINING PROTEIN"/>
    <property type="match status" value="1"/>
</dbReference>
<feature type="domain" description="S-locus glycoprotein" evidence="4">
    <location>
        <begin position="1"/>
        <end position="58"/>
    </location>
</feature>
<keyword evidence="7" id="KW-1185">Reference proteome</keyword>
<evidence type="ECO:0008006" key="8">
    <source>
        <dbReference type="Google" id="ProtNLM"/>
    </source>
</evidence>
<dbReference type="Pfam" id="PF08276">
    <property type="entry name" value="PAN_2"/>
    <property type="match status" value="1"/>
</dbReference>
<accession>A0A0E0EA66</accession>
<keyword evidence="2" id="KW-1015">Disulfide bond</keyword>